<evidence type="ECO:0008006" key="3">
    <source>
        <dbReference type="Google" id="ProtNLM"/>
    </source>
</evidence>
<dbReference type="AlphaFoldDB" id="A0A9W8J4K9"/>
<proteinExistence type="predicted"/>
<sequence length="131" mass="13497">MAAGSLPNSGIPASNPVGAGVVNSGVSNSGRTAIDIMIPVIGPSGGGKSTFIKNVFERLGEDSRHIAVDDGFGSCTLKLAAHSLYIPDDVADQHNIPQGSRLVFVDTPGFDNPVIYDSEVVSLMADWLASG</sequence>
<accession>A0A9W8J4K9</accession>
<reference evidence="1" key="1">
    <citation type="submission" date="2022-06" db="EMBL/GenBank/DDBJ databases">
        <title>Genome Sequence of Candolleomyces eurysporus.</title>
        <authorList>
            <person name="Buettner E."/>
        </authorList>
    </citation>
    <scope>NUCLEOTIDE SEQUENCE</scope>
    <source>
        <strain evidence="1">VTCC 930004</strain>
    </source>
</reference>
<protein>
    <recommendedName>
        <fullName evidence="3">G domain-containing protein</fullName>
    </recommendedName>
</protein>
<name>A0A9W8J4K9_9AGAR</name>
<dbReference type="OrthoDB" id="2130433at2759"/>
<dbReference type="Gene3D" id="3.40.50.300">
    <property type="entry name" value="P-loop containing nucleotide triphosphate hydrolases"/>
    <property type="match status" value="1"/>
</dbReference>
<dbReference type="SUPFAM" id="SSF52540">
    <property type="entry name" value="P-loop containing nucleoside triphosphate hydrolases"/>
    <property type="match status" value="1"/>
</dbReference>
<comment type="caution">
    <text evidence="1">The sequence shown here is derived from an EMBL/GenBank/DDBJ whole genome shotgun (WGS) entry which is preliminary data.</text>
</comment>
<dbReference type="InterPro" id="IPR027417">
    <property type="entry name" value="P-loop_NTPase"/>
</dbReference>
<evidence type="ECO:0000313" key="1">
    <source>
        <dbReference type="EMBL" id="KAJ2928167.1"/>
    </source>
</evidence>
<feature type="non-terminal residue" evidence="1">
    <location>
        <position position="1"/>
    </location>
</feature>
<dbReference type="EMBL" id="JANBPK010000937">
    <property type="protein sequence ID" value="KAJ2928167.1"/>
    <property type="molecule type" value="Genomic_DNA"/>
</dbReference>
<evidence type="ECO:0000313" key="2">
    <source>
        <dbReference type="Proteomes" id="UP001140091"/>
    </source>
</evidence>
<gene>
    <name evidence="1" type="ORF">H1R20_g8923</name>
</gene>
<dbReference type="Proteomes" id="UP001140091">
    <property type="component" value="Unassembled WGS sequence"/>
</dbReference>
<keyword evidence="2" id="KW-1185">Reference proteome</keyword>
<organism evidence="1 2">
    <name type="scientific">Candolleomyces eurysporus</name>
    <dbReference type="NCBI Taxonomy" id="2828524"/>
    <lineage>
        <taxon>Eukaryota</taxon>
        <taxon>Fungi</taxon>
        <taxon>Dikarya</taxon>
        <taxon>Basidiomycota</taxon>
        <taxon>Agaricomycotina</taxon>
        <taxon>Agaricomycetes</taxon>
        <taxon>Agaricomycetidae</taxon>
        <taxon>Agaricales</taxon>
        <taxon>Agaricineae</taxon>
        <taxon>Psathyrellaceae</taxon>
        <taxon>Candolleomyces</taxon>
    </lineage>
</organism>